<dbReference type="AlphaFoldDB" id="A0A6C0E6L8"/>
<proteinExistence type="predicted"/>
<reference evidence="2" key="1">
    <citation type="journal article" date="2020" name="Nature">
        <title>Giant virus diversity and host interactions through global metagenomics.</title>
        <authorList>
            <person name="Schulz F."/>
            <person name="Roux S."/>
            <person name="Paez-Espino D."/>
            <person name="Jungbluth S."/>
            <person name="Walsh D.A."/>
            <person name="Denef V.J."/>
            <person name="McMahon K.D."/>
            <person name="Konstantinidis K.T."/>
            <person name="Eloe-Fadrosh E.A."/>
            <person name="Kyrpides N.C."/>
            <person name="Woyke T."/>
        </authorList>
    </citation>
    <scope>NUCLEOTIDE SEQUENCE</scope>
    <source>
        <strain evidence="2">GVMAG-M-3300023179-150</strain>
    </source>
</reference>
<dbReference type="Pfam" id="PF20691">
    <property type="entry name" value="TAGT"/>
    <property type="match status" value="1"/>
</dbReference>
<evidence type="ECO:0000259" key="1">
    <source>
        <dbReference type="Pfam" id="PF20691"/>
    </source>
</evidence>
<sequence length="245" mass="28776">MYPIYVPSIRRSNSEFLLQLKNLKMTYYIVLAHDQVEEYSQYHTLNNIIVLPKNVYGISKIRQIILEHADKQNEKKIWMSDDDLKRFFTWSTGGNKEVSLKYFLQEAEKEISKLENTNQSIVQVGFKYSTFAIPKSSYTFNTDIGMIQYLNLERLNKKVKYDIDMITLEDTDFSVRLIKNGFQNVKLNHFIFTAPRSGTGKGGLDNTYQNQGKQKGILQFQKKFPDLIKIIDLEKGKYRIIWNKV</sequence>
<protein>
    <recommendedName>
        <fullName evidence="1">TET-Associated Glycosyltransferase domain-containing protein</fullName>
    </recommendedName>
</protein>
<accession>A0A6C0E6L8</accession>
<feature type="domain" description="TET-Associated Glycosyltransferase" evidence="1">
    <location>
        <begin position="2"/>
        <end position="193"/>
    </location>
</feature>
<dbReference type="EMBL" id="MN739748">
    <property type="protein sequence ID" value="QHT24704.1"/>
    <property type="molecule type" value="Genomic_DNA"/>
</dbReference>
<dbReference type="InterPro" id="IPR049100">
    <property type="entry name" value="TAGT"/>
</dbReference>
<name>A0A6C0E6L8_9ZZZZ</name>
<evidence type="ECO:0000313" key="2">
    <source>
        <dbReference type="EMBL" id="QHT24704.1"/>
    </source>
</evidence>
<organism evidence="2">
    <name type="scientific">viral metagenome</name>
    <dbReference type="NCBI Taxonomy" id="1070528"/>
    <lineage>
        <taxon>unclassified sequences</taxon>
        <taxon>metagenomes</taxon>
        <taxon>organismal metagenomes</taxon>
    </lineage>
</organism>